<evidence type="ECO:0000259" key="3">
    <source>
        <dbReference type="PROSITE" id="PS50045"/>
    </source>
</evidence>
<dbReference type="GO" id="GO:0005524">
    <property type="term" value="F:ATP binding"/>
    <property type="evidence" value="ECO:0007669"/>
    <property type="project" value="UniProtKB-KW"/>
</dbReference>
<evidence type="ECO:0000256" key="1">
    <source>
        <dbReference type="ARBA" id="ARBA00022741"/>
    </source>
</evidence>
<comment type="caution">
    <text evidence="4">The sequence shown here is derived from an EMBL/GenBank/DDBJ whole genome shotgun (WGS) entry which is preliminary data.</text>
</comment>
<dbReference type="Gene3D" id="3.40.50.300">
    <property type="entry name" value="P-loop containing nucleotide triphosphate hydrolases"/>
    <property type="match status" value="1"/>
</dbReference>
<protein>
    <recommendedName>
        <fullName evidence="3">Sigma-54 factor interaction domain-containing protein</fullName>
    </recommendedName>
</protein>
<dbReference type="InterPro" id="IPR058031">
    <property type="entry name" value="AAA_lid_NorR"/>
</dbReference>
<dbReference type="InterPro" id="IPR002078">
    <property type="entry name" value="Sigma_54_int"/>
</dbReference>
<keyword evidence="1" id="KW-0547">Nucleotide-binding</keyword>
<dbReference type="PANTHER" id="PTHR32071:SF57">
    <property type="entry name" value="C4-DICARBOXYLATE TRANSPORT TRANSCRIPTIONAL REGULATORY PROTEIN DCTD"/>
    <property type="match status" value="1"/>
</dbReference>
<organism evidence="4 5">
    <name type="scientific">candidate division KSB3 bacterium</name>
    <dbReference type="NCBI Taxonomy" id="2044937"/>
    <lineage>
        <taxon>Bacteria</taxon>
        <taxon>candidate division KSB3</taxon>
    </lineage>
</organism>
<proteinExistence type="predicted"/>
<dbReference type="EMBL" id="WJJP01000657">
    <property type="protein sequence ID" value="MBD3326902.1"/>
    <property type="molecule type" value="Genomic_DNA"/>
</dbReference>
<gene>
    <name evidence="4" type="ORF">GF339_20120</name>
</gene>
<dbReference type="SUPFAM" id="SSF52540">
    <property type="entry name" value="P-loop containing nucleoside triphosphate hydrolases"/>
    <property type="match status" value="1"/>
</dbReference>
<feature type="domain" description="Sigma-54 factor interaction" evidence="3">
    <location>
        <begin position="8"/>
        <end position="235"/>
    </location>
</feature>
<dbReference type="Pfam" id="PF00158">
    <property type="entry name" value="Sigma54_activat"/>
    <property type="match status" value="1"/>
</dbReference>
<dbReference type="AlphaFoldDB" id="A0A9D5K009"/>
<evidence type="ECO:0000256" key="2">
    <source>
        <dbReference type="ARBA" id="ARBA00022840"/>
    </source>
</evidence>
<evidence type="ECO:0000313" key="4">
    <source>
        <dbReference type="EMBL" id="MBD3326902.1"/>
    </source>
</evidence>
<dbReference type="InterPro" id="IPR027417">
    <property type="entry name" value="P-loop_NTPase"/>
</dbReference>
<keyword evidence="2" id="KW-0067">ATP-binding</keyword>
<dbReference type="PANTHER" id="PTHR32071">
    <property type="entry name" value="TRANSCRIPTIONAL REGULATORY PROTEIN"/>
    <property type="match status" value="1"/>
</dbReference>
<dbReference type="Gene3D" id="1.10.8.60">
    <property type="match status" value="1"/>
</dbReference>
<dbReference type="Proteomes" id="UP000649604">
    <property type="component" value="Unassembled WGS sequence"/>
</dbReference>
<dbReference type="GO" id="GO:0006355">
    <property type="term" value="P:regulation of DNA-templated transcription"/>
    <property type="evidence" value="ECO:0007669"/>
    <property type="project" value="InterPro"/>
</dbReference>
<evidence type="ECO:0000313" key="5">
    <source>
        <dbReference type="Proteomes" id="UP000649604"/>
    </source>
</evidence>
<accession>A0A9D5K009</accession>
<dbReference type="PROSITE" id="PS50045">
    <property type="entry name" value="SIGMA54_INTERACT_4"/>
    <property type="match status" value="1"/>
</dbReference>
<reference evidence="4" key="1">
    <citation type="submission" date="2019-11" db="EMBL/GenBank/DDBJ databases">
        <title>Microbial mats filling the niche in hypersaline microbial mats.</title>
        <authorList>
            <person name="Wong H.L."/>
            <person name="Macleod F.I."/>
            <person name="White R.A. III"/>
            <person name="Burns B.P."/>
        </authorList>
    </citation>
    <scope>NUCLEOTIDE SEQUENCE</scope>
    <source>
        <strain evidence="4">Rbin_158</strain>
    </source>
</reference>
<dbReference type="Pfam" id="PF25601">
    <property type="entry name" value="AAA_lid_14"/>
    <property type="match status" value="1"/>
</dbReference>
<name>A0A9D5K009_9BACT</name>
<sequence>MDNLLEKVIYHSDVMQQVRRETGPLIDSAAPLLFWGETGSGMGFYARAMHEASPRTGKFLRIPSFTLDEESVKQQFMGVDDQPGWLEETDNGMIFLKRVSEISPAIQQTLLQLMSNQSVDGRIQFTRKGRTENLEMNVRFIYSVAHDFSIAMQDELLRRDFVDELKKRGRVIHIPPLRERKEDIIDIARNFFDPFNEKHQQHITTIDPDAQHLLTNYIWPGNIDELKRVIEGIFTNYPGITTITAAHIPDYIKNPEITGDKYSFKLKDDVKFTGKILSPLLKIQTDTKKLSLNTRDLIEIVRVEDATFAPPKFKHFIFKFKNGDQITGKILDKKMNVETSFDPVYQVNPQDICSIYLA</sequence>